<keyword evidence="2 3" id="KW-0081">Bacteriolytic enzyme</keyword>
<sequence length="165" mass="19071">MKKLLIFLMALVTLAVTTPAFAAKRSIMDLPPYERAVLIIKHHETLHDSRKHWPYLGYGHRKLPGEKYFRGYKMNEREADALLRKDLNKFIALFAGFKPMDALLLGVLSYNIGPGAVMKSSVYRKLKAGDRNIFKSYTAHCKYKGKFHKGLYKRRCQEFTALYVP</sequence>
<dbReference type="GO" id="GO:0031640">
    <property type="term" value="P:killing of cells of another organism"/>
    <property type="evidence" value="ECO:0007669"/>
    <property type="project" value="UniProtKB-KW"/>
</dbReference>
<evidence type="ECO:0000313" key="6">
    <source>
        <dbReference type="Proteomes" id="UP000244925"/>
    </source>
</evidence>
<evidence type="ECO:0000256" key="1">
    <source>
        <dbReference type="ARBA" id="ARBA00022529"/>
    </source>
</evidence>
<dbReference type="EC" id="3.2.1.17" evidence="3"/>
<evidence type="ECO:0000256" key="2">
    <source>
        <dbReference type="ARBA" id="ARBA00022638"/>
    </source>
</evidence>
<keyword evidence="3" id="KW-0326">Glycosidase</keyword>
<dbReference type="EMBL" id="PUBV01000063">
    <property type="protein sequence ID" value="PWB05598.1"/>
    <property type="molecule type" value="Genomic_DNA"/>
</dbReference>
<protein>
    <recommendedName>
        <fullName evidence="3">Lysozyme</fullName>
        <ecNumber evidence="3">3.2.1.17</ecNumber>
    </recommendedName>
</protein>
<keyword evidence="6" id="KW-1185">Reference proteome</keyword>
<dbReference type="InterPro" id="IPR023347">
    <property type="entry name" value="Lysozyme_dom_sf"/>
</dbReference>
<reference evidence="6" key="1">
    <citation type="submission" date="2018-02" db="EMBL/GenBank/DDBJ databases">
        <authorList>
            <person name="Clavel T."/>
            <person name="Strowig T."/>
        </authorList>
    </citation>
    <scope>NUCLEOTIDE SEQUENCE [LARGE SCALE GENOMIC DNA]</scope>
    <source>
        <strain evidence="6">DSM 100764</strain>
    </source>
</reference>
<proteinExistence type="inferred from homology"/>
<feature type="signal peptide" evidence="4">
    <location>
        <begin position="1"/>
        <end position="22"/>
    </location>
</feature>
<evidence type="ECO:0000256" key="3">
    <source>
        <dbReference type="RuleBase" id="RU003788"/>
    </source>
</evidence>
<dbReference type="SUPFAM" id="SSF53955">
    <property type="entry name" value="Lysozyme-like"/>
    <property type="match status" value="1"/>
</dbReference>
<organism evidence="5 6">
    <name type="scientific">Paramuribaculum intestinale</name>
    <dbReference type="NCBI Taxonomy" id="2094151"/>
    <lineage>
        <taxon>Bacteria</taxon>
        <taxon>Pseudomonadati</taxon>
        <taxon>Bacteroidota</taxon>
        <taxon>Bacteroidia</taxon>
        <taxon>Bacteroidales</taxon>
        <taxon>Muribaculaceae</taxon>
        <taxon>Paramuribaculum</taxon>
    </lineage>
</organism>
<dbReference type="Proteomes" id="UP000244925">
    <property type="component" value="Unassembled WGS sequence"/>
</dbReference>
<comment type="similarity">
    <text evidence="3">Belongs to the glycosyl hydrolase 24 family.</text>
</comment>
<accession>A0A2V1IU74</accession>
<comment type="catalytic activity">
    <reaction evidence="3">
        <text>Hydrolysis of (1-&gt;4)-beta-linkages between N-acetylmuramic acid and N-acetyl-D-glucosamine residues in a peptidoglycan and between N-acetyl-D-glucosamine residues in chitodextrins.</text>
        <dbReference type="EC" id="3.2.1.17"/>
    </reaction>
</comment>
<evidence type="ECO:0000313" key="5">
    <source>
        <dbReference type="EMBL" id="PWB05598.1"/>
    </source>
</evidence>
<evidence type="ECO:0000256" key="4">
    <source>
        <dbReference type="SAM" id="SignalP"/>
    </source>
</evidence>
<feature type="chain" id="PRO_5015971281" description="Lysozyme" evidence="4">
    <location>
        <begin position="23"/>
        <end position="165"/>
    </location>
</feature>
<dbReference type="GO" id="GO:0009253">
    <property type="term" value="P:peptidoglycan catabolic process"/>
    <property type="evidence" value="ECO:0007669"/>
    <property type="project" value="InterPro"/>
</dbReference>
<dbReference type="RefSeq" id="WP_107037058.1">
    <property type="nucleotide sequence ID" value="NZ_CAOMDK010000007.1"/>
</dbReference>
<keyword evidence="1 3" id="KW-0929">Antimicrobial</keyword>
<gene>
    <name evidence="5" type="ORF">C5O25_12585</name>
</gene>
<keyword evidence="4" id="KW-0732">Signal</keyword>
<dbReference type="GO" id="GO:0016998">
    <property type="term" value="P:cell wall macromolecule catabolic process"/>
    <property type="evidence" value="ECO:0007669"/>
    <property type="project" value="InterPro"/>
</dbReference>
<dbReference type="InterPro" id="IPR023346">
    <property type="entry name" value="Lysozyme-like_dom_sf"/>
</dbReference>
<dbReference type="GO" id="GO:0003796">
    <property type="term" value="F:lysozyme activity"/>
    <property type="evidence" value="ECO:0007669"/>
    <property type="project" value="UniProtKB-EC"/>
</dbReference>
<keyword evidence="3" id="KW-0378">Hydrolase</keyword>
<comment type="caution">
    <text evidence="5">The sequence shown here is derived from an EMBL/GenBank/DDBJ whole genome shotgun (WGS) entry which is preliminary data.</text>
</comment>
<dbReference type="Pfam" id="PF00959">
    <property type="entry name" value="Phage_lysozyme"/>
    <property type="match status" value="1"/>
</dbReference>
<dbReference type="GO" id="GO:0042742">
    <property type="term" value="P:defense response to bacterium"/>
    <property type="evidence" value="ECO:0007669"/>
    <property type="project" value="UniProtKB-KW"/>
</dbReference>
<dbReference type="InterPro" id="IPR002196">
    <property type="entry name" value="Glyco_hydro_24"/>
</dbReference>
<dbReference type="Gene3D" id="1.10.530.40">
    <property type="match status" value="1"/>
</dbReference>
<dbReference type="AlphaFoldDB" id="A0A2V1IU74"/>
<name>A0A2V1IU74_9BACT</name>